<protein>
    <recommendedName>
        <fullName evidence="8">Probable membrane transporter protein</fullName>
    </recommendedName>
</protein>
<dbReference type="PANTHER" id="PTHR30269">
    <property type="entry name" value="TRANSMEMBRANE PROTEIN YFCA"/>
    <property type="match status" value="1"/>
</dbReference>
<comment type="similarity">
    <text evidence="2 8">Belongs to the 4-toluene sulfonate uptake permease (TSUP) (TC 2.A.102) family.</text>
</comment>
<reference evidence="9 10" key="1">
    <citation type="submission" date="2019-04" db="EMBL/GenBank/DDBJ databases">
        <title>Azoarcus rhizosphaerae sp. nov. isolated from rhizosphere of Ficus religiosa.</title>
        <authorList>
            <person name="Lin S.-Y."/>
            <person name="Hameed A."/>
            <person name="Hsu Y.-H."/>
            <person name="Young C.-C."/>
        </authorList>
    </citation>
    <scope>NUCLEOTIDE SEQUENCE [LARGE SCALE GENOMIC DNA]</scope>
    <source>
        <strain evidence="9 10">CC-YHH848</strain>
    </source>
</reference>
<gene>
    <name evidence="9" type="ORF">E6O51_05540</name>
</gene>
<evidence type="ECO:0000256" key="8">
    <source>
        <dbReference type="RuleBase" id="RU363041"/>
    </source>
</evidence>
<evidence type="ECO:0000256" key="5">
    <source>
        <dbReference type="ARBA" id="ARBA00022692"/>
    </source>
</evidence>
<evidence type="ECO:0000256" key="1">
    <source>
        <dbReference type="ARBA" id="ARBA00004651"/>
    </source>
</evidence>
<feature type="transmembrane region" description="Helical" evidence="8">
    <location>
        <begin position="161"/>
        <end position="178"/>
    </location>
</feature>
<dbReference type="RefSeq" id="WP_136383969.1">
    <property type="nucleotide sequence ID" value="NZ_SSOD01000003.1"/>
</dbReference>
<dbReference type="InterPro" id="IPR052017">
    <property type="entry name" value="TSUP"/>
</dbReference>
<dbReference type="InterPro" id="IPR002781">
    <property type="entry name" value="TM_pro_TauE-like"/>
</dbReference>
<evidence type="ECO:0000256" key="2">
    <source>
        <dbReference type="ARBA" id="ARBA00009142"/>
    </source>
</evidence>
<feature type="transmembrane region" description="Helical" evidence="8">
    <location>
        <begin position="73"/>
        <end position="90"/>
    </location>
</feature>
<feature type="transmembrane region" description="Helical" evidence="8">
    <location>
        <begin position="32"/>
        <end position="52"/>
    </location>
</feature>
<evidence type="ECO:0000256" key="6">
    <source>
        <dbReference type="ARBA" id="ARBA00022989"/>
    </source>
</evidence>
<dbReference type="PANTHER" id="PTHR30269:SF37">
    <property type="entry name" value="MEMBRANE TRANSPORTER PROTEIN"/>
    <property type="match status" value="1"/>
</dbReference>
<proteinExistence type="inferred from homology"/>
<dbReference type="Pfam" id="PF01925">
    <property type="entry name" value="TauE"/>
    <property type="match status" value="1"/>
</dbReference>
<organism evidence="9 10">
    <name type="scientific">Pseudothauera rhizosphaerae</name>
    <dbReference type="NCBI Taxonomy" id="2565932"/>
    <lineage>
        <taxon>Bacteria</taxon>
        <taxon>Pseudomonadati</taxon>
        <taxon>Pseudomonadota</taxon>
        <taxon>Betaproteobacteria</taxon>
        <taxon>Rhodocyclales</taxon>
        <taxon>Zoogloeaceae</taxon>
        <taxon>Pseudothauera</taxon>
    </lineage>
</organism>
<keyword evidence="5 8" id="KW-0812">Transmembrane</keyword>
<name>A0A4S4AUE8_9RHOO</name>
<feature type="transmembrane region" description="Helical" evidence="8">
    <location>
        <begin position="96"/>
        <end position="116"/>
    </location>
</feature>
<evidence type="ECO:0000313" key="9">
    <source>
        <dbReference type="EMBL" id="THF63518.1"/>
    </source>
</evidence>
<evidence type="ECO:0000256" key="7">
    <source>
        <dbReference type="ARBA" id="ARBA00023136"/>
    </source>
</evidence>
<keyword evidence="4 8" id="KW-1003">Cell membrane</keyword>
<accession>A0A4S4AUE8</accession>
<dbReference type="AlphaFoldDB" id="A0A4S4AUE8"/>
<dbReference type="GO" id="GO:0005886">
    <property type="term" value="C:plasma membrane"/>
    <property type="evidence" value="ECO:0007669"/>
    <property type="project" value="UniProtKB-SubCell"/>
</dbReference>
<keyword evidence="3" id="KW-0813">Transport</keyword>
<dbReference type="EMBL" id="SSOD01000003">
    <property type="protein sequence ID" value="THF63518.1"/>
    <property type="molecule type" value="Genomic_DNA"/>
</dbReference>
<dbReference type="OrthoDB" id="8421744at2"/>
<keyword evidence="7 8" id="KW-0472">Membrane</keyword>
<comment type="subcellular location">
    <subcellularLocation>
        <location evidence="1 8">Cell membrane</location>
        <topology evidence="1 8">Multi-pass membrane protein</topology>
    </subcellularLocation>
</comment>
<keyword evidence="10" id="KW-1185">Reference proteome</keyword>
<evidence type="ECO:0000256" key="4">
    <source>
        <dbReference type="ARBA" id="ARBA00022475"/>
    </source>
</evidence>
<dbReference type="Proteomes" id="UP000307956">
    <property type="component" value="Unassembled WGS sequence"/>
</dbReference>
<feature type="transmembrane region" description="Helical" evidence="8">
    <location>
        <begin position="128"/>
        <end position="149"/>
    </location>
</feature>
<evidence type="ECO:0000313" key="10">
    <source>
        <dbReference type="Proteomes" id="UP000307956"/>
    </source>
</evidence>
<evidence type="ECO:0000256" key="3">
    <source>
        <dbReference type="ARBA" id="ARBA00022448"/>
    </source>
</evidence>
<comment type="caution">
    <text evidence="9">The sequence shown here is derived from an EMBL/GenBank/DDBJ whole genome shotgun (WGS) entry which is preliminary data.</text>
</comment>
<keyword evidence="6 8" id="KW-1133">Transmembrane helix</keyword>
<sequence length="179" mass="18783">MEPTAIIVLGALAGGFVTGLAGFGTGLTALGFWLHAVEPVVAAALVVICSVAGQLQSLRTARVRRTLNWPRTWPFLLGGLAGMPLGVAALRAVDPGALKILLGLLLVGYGSITLGLRRMPTVAWGGKAADALVCLPATLLGAYGGIRLYGRVNDRQFRRYLVLWLLLASGIVLVISNLR</sequence>